<evidence type="ECO:0008006" key="3">
    <source>
        <dbReference type="Google" id="ProtNLM"/>
    </source>
</evidence>
<sequence length="275" mass="32049">LFDSEDPRERDYLKTILHRIYGKFMSHRSFIRKAISNVFYRFVYETERHNGIGELLEILGSIINGFAIPLKKEHLQFLVRALIPLHKPQCVSLYHQQLSYCIIQYVEKDPETAIAILTGFFRCWPWSCSSKQVLFLNELEEILELLGADQLGQISKTLFFNLSRCLDSDHFQVVERALFLWNNEHLVNSGCLSRLNAKLVLPIIYGPLYKNSSGHWNATVEGLAQNVLKMYMEYDLTLYDKCSTDYFRMEEENKRKITETATKWNSVSAMASANR</sequence>
<protein>
    <recommendedName>
        <fullName evidence="3">Serine/threonine protein phosphatase 2A regulatory subunit</fullName>
    </recommendedName>
</protein>
<dbReference type="InterPro" id="IPR002554">
    <property type="entry name" value="PP2A_B56"/>
</dbReference>
<organism evidence="1 2">
    <name type="scientific">Triparma laevis f. longispina</name>
    <dbReference type="NCBI Taxonomy" id="1714387"/>
    <lineage>
        <taxon>Eukaryota</taxon>
        <taxon>Sar</taxon>
        <taxon>Stramenopiles</taxon>
        <taxon>Ochrophyta</taxon>
        <taxon>Bolidophyceae</taxon>
        <taxon>Parmales</taxon>
        <taxon>Triparmaceae</taxon>
        <taxon>Triparma</taxon>
    </lineage>
</organism>
<evidence type="ECO:0000313" key="1">
    <source>
        <dbReference type="EMBL" id="GMH60608.1"/>
    </source>
</evidence>
<dbReference type="InterPro" id="IPR011989">
    <property type="entry name" value="ARM-like"/>
</dbReference>
<dbReference type="Gene3D" id="1.25.10.10">
    <property type="entry name" value="Leucine-rich Repeat Variant"/>
    <property type="match status" value="1"/>
</dbReference>
<dbReference type="OrthoDB" id="10264446at2759"/>
<evidence type="ECO:0000313" key="2">
    <source>
        <dbReference type="Proteomes" id="UP001165122"/>
    </source>
</evidence>
<accession>A0A9W7A0U3</accession>
<name>A0A9W7A0U3_9STRA</name>
<dbReference type="PANTHER" id="PTHR10257:SF3">
    <property type="entry name" value="SERINE_THREONINE-PROTEIN PHOSPHATASE 2A 56 KDA REGULATORY SUBUNIT GAMMA ISOFORM"/>
    <property type="match status" value="1"/>
</dbReference>
<dbReference type="SUPFAM" id="SSF48371">
    <property type="entry name" value="ARM repeat"/>
    <property type="match status" value="1"/>
</dbReference>
<reference evidence="2" key="1">
    <citation type="journal article" date="2023" name="Commun. Biol.">
        <title>Genome analysis of Parmales, the sister group of diatoms, reveals the evolutionary specialization of diatoms from phago-mixotrophs to photoautotrophs.</title>
        <authorList>
            <person name="Ban H."/>
            <person name="Sato S."/>
            <person name="Yoshikawa S."/>
            <person name="Yamada K."/>
            <person name="Nakamura Y."/>
            <person name="Ichinomiya M."/>
            <person name="Sato N."/>
            <person name="Blanc-Mathieu R."/>
            <person name="Endo H."/>
            <person name="Kuwata A."/>
            <person name="Ogata H."/>
        </authorList>
    </citation>
    <scope>NUCLEOTIDE SEQUENCE [LARGE SCALE GENOMIC DNA]</scope>
    <source>
        <strain evidence="2">NIES 3700</strain>
    </source>
</reference>
<gene>
    <name evidence="1" type="ORF">TrLO_g15213</name>
</gene>
<dbReference type="Pfam" id="PF01603">
    <property type="entry name" value="B56"/>
    <property type="match status" value="1"/>
</dbReference>
<dbReference type="GO" id="GO:0007165">
    <property type="term" value="P:signal transduction"/>
    <property type="evidence" value="ECO:0007669"/>
    <property type="project" value="InterPro"/>
</dbReference>
<comment type="caution">
    <text evidence="1">The sequence shown here is derived from an EMBL/GenBank/DDBJ whole genome shotgun (WGS) entry which is preliminary data.</text>
</comment>
<dbReference type="InterPro" id="IPR016024">
    <property type="entry name" value="ARM-type_fold"/>
</dbReference>
<dbReference type="GO" id="GO:0000159">
    <property type="term" value="C:protein phosphatase type 2A complex"/>
    <property type="evidence" value="ECO:0007669"/>
    <property type="project" value="InterPro"/>
</dbReference>
<dbReference type="EMBL" id="BRXW01000501">
    <property type="protein sequence ID" value="GMH60608.1"/>
    <property type="molecule type" value="Genomic_DNA"/>
</dbReference>
<keyword evidence="2" id="KW-1185">Reference proteome</keyword>
<dbReference type="AlphaFoldDB" id="A0A9W7A0U3"/>
<feature type="non-terminal residue" evidence="1">
    <location>
        <position position="1"/>
    </location>
</feature>
<dbReference type="PANTHER" id="PTHR10257">
    <property type="entry name" value="SERINE/THREONINE PROTEIN PHOSPHATASE 2A PP2A REGULATORY SUBUNIT B"/>
    <property type="match status" value="1"/>
</dbReference>
<dbReference type="Proteomes" id="UP001165122">
    <property type="component" value="Unassembled WGS sequence"/>
</dbReference>
<dbReference type="GO" id="GO:0019888">
    <property type="term" value="F:protein phosphatase regulator activity"/>
    <property type="evidence" value="ECO:0007669"/>
    <property type="project" value="InterPro"/>
</dbReference>
<proteinExistence type="predicted"/>